<organism evidence="5">
    <name type="scientific">candidate division WOR-3 bacterium</name>
    <dbReference type="NCBI Taxonomy" id="2052148"/>
    <lineage>
        <taxon>Bacteria</taxon>
        <taxon>Bacteria division WOR-3</taxon>
    </lineage>
</organism>
<dbReference type="PROSITE" id="PS50956">
    <property type="entry name" value="HTH_ASNC_2"/>
    <property type="match status" value="1"/>
</dbReference>
<dbReference type="InterPro" id="IPR036388">
    <property type="entry name" value="WH-like_DNA-bd_sf"/>
</dbReference>
<evidence type="ECO:0000256" key="2">
    <source>
        <dbReference type="ARBA" id="ARBA00023125"/>
    </source>
</evidence>
<dbReference type="PANTHER" id="PTHR30154">
    <property type="entry name" value="LEUCINE-RESPONSIVE REGULATORY PROTEIN"/>
    <property type="match status" value="1"/>
</dbReference>
<dbReference type="SUPFAM" id="SSF54909">
    <property type="entry name" value="Dimeric alpha+beta barrel"/>
    <property type="match status" value="1"/>
</dbReference>
<keyword evidence="1" id="KW-0805">Transcription regulation</keyword>
<name>A0A7C5E077_UNCW3</name>
<reference evidence="5" key="1">
    <citation type="journal article" date="2020" name="mSystems">
        <title>Genome- and Community-Level Interaction Insights into Carbon Utilization and Element Cycling Functions of Hydrothermarchaeota in Hydrothermal Sediment.</title>
        <authorList>
            <person name="Zhou Z."/>
            <person name="Liu Y."/>
            <person name="Xu W."/>
            <person name="Pan J."/>
            <person name="Luo Z.H."/>
            <person name="Li M."/>
        </authorList>
    </citation>
    <scope>NUCLEOTIDE SEQUENCE [LARGE SCALE GENOMIC DNA]</scope>
    <source>
        <strain evidence="5">HyVt-94</strain>
    </source>
</reference>
<dbReference type="GO" id="GO:0043565">
    <property type="term" value="F:sequence-specific DNA binding"/>
    <property type="evidence" value="ECO:0007669"/>
    <property type="project" value="InterPro"/>
</dbReference>
<feature type="domain" description="HTH asnC-type" evidence="4">
    <location>
        <begin position="5"/>
        <end position="65"/>
    </location>
</feature>
<dbReference type="Gene3D" id="1.10.10.10">
    <property type="entry name" value="Winged helix-like DNA-binding domain superfamily/Winged helix DNA-binding domain"/>
    <property type="match status" value="1"/>
</dbReference>
<dbReference type="InterPro" id="IPR019888">
    <property type="entry name" value="Tscrpt_reg_AsnC-like"/>
</dbReference>
<proteinExistence type="predicted"/>
<evidence type="ECO:0000313" key="5">
    <source>
        <dbReference type="EMBL" id="HHF57906.1"/>
    </source>
</evidence>
<dbReference type="PANTHER" id="PTHR30154:SF50">
    <property type="entry name" value="TRANSCRIPTIONAL REGULATOR, ASNC FAMILY"/>
    <property type="match status" value="1"/>
</dbReference>
<protein>
    <submittedName>
        <fullName evidence="5">Lrp/AsnC family transcriptional regulator</fullName>
    </submittedName>
</protein>
<dbReference type="Gene3D" id="3.30.70.920">
    <property type="match status" value="1"/>
</dbReference>
<dbReference type="InterPro" id="IPR036390">
    <property type="entry name" value="WH_DNA-bd_sf"/>
</dbReference>
<comment type="caution">
    <text evidence="5">The sequence shown here is derived from an EMBL/GenBank/DDBJ whole genome shotgun (WGS) entry which is preliminary data.</text>
</comment>
<keyword evidence="2" id="KW-0238">DNA-binding</keyword>
<evidence type="ECO:0000259" key="4">
    <source>
        <dbReference type="PROSITE" id="PS50956"/>
    </source>
</evidence>
<dbReference type="SUPFAM" id="SSF46785">
    <property type="entry name" value="Winged helix' DNA-binding domain"/>
    <property type="match status" value="1"/>
</dbReference>
<dbReference type="Pfam" id="PF13404">
    <property type="entry name" value="HTH_AsnC-type"/>
    <property type="match status" value="1"/>
</dbReference>
<dbReference type="GO" id="GO:0005829">
    <property type="term" value="C:cytosol"/>
    <property type="evidence" value="ECO:0007669"/>
    <property type="project" value="TreeGrafter"/>
</dbReference>
<dbReference type="Proteomes" id="UP000886014">
    <property type="component" value="Unassembled WGS sequence"/>
</dbReference>
<dbReference type="PRINTS" id="PR00033">
    <property type="entry name" value="HTHASNC"/>
</dbReference>
<keyword evidence="3" id="KW-0804">Transcription</keyword>
<dbReference type="SMART" id="SM00344">
    <property type="entry name" value="HTH_ASNC"/>
    <property type="match status" value="1"/>
</dbReference>
<evidence type="ECO:0000256" key="1">
    <source>
        <dbReference type="ARBA" id="ARBA00023015"/>
    </source>
</evidence>
<gene>
    <name evidence="5" type="ORF">ENL41_00600</name>
</gene>
<sequence length="159" mass="18783">MKKRLTKKDWQIIRLLKENARMSDAEIGRRIGLSKSAVRWRRINLQKKGYLFISAYLRFDKLGYNYAFILIKLNPGSPKEQITLFKKKLMEYEHTFAVYEIWGDYNILAGVFGEDTPDLRKHVMELVQEETCVHDYKVVFGIKTLKGLEVPFYDILSEL</sequence>
<dbReference type="EMBL" id="DRTV01000050">
    <property type="protein sequence ID" value="HHF57906.1"/>
    <property type="molecule type" value="Genomic_DNA"/>
</dbReference>
<dbReference type="GO" id="GO:0043200">
    <property type="term" value="P:response to amino acid"/>
    <property type="evidence" value="ECO:0007669"/>
    <property type="project" value="TreeGrafter"/>
</dbReference>
<dbReference type="InterPro" id="IPR011008">
    <property type="entry name" value="Dimeric_a/b-barrel"/>
</dbReference>
<evidence type="ECO:0000256" key="3">
    <source>
        <dbReference type="ARBA" id="ARBA00023163"/>
    </source>
</evidence>
<dbReference type="AlphaFoldDB" id="A0A7C5E077"/>
<dbReference type="InterPro" id="IPR000485">
    <property type="entry name" value="AsnC-type_HTH_dom"/>
</dbReference>
<accession>A0A7C5E077</accession>